<dbReference type="AlphaFoldDB" id="A0AAD7DNV5"/>
<proteinExistence type="predicted"/>
<reference evidence="1" key="1">
    <citation type="submission" date="2023-03" db="EMBL/GenBank/DDBJ databases">
        <title>Massive genome expansion in bonnet fungi (Mycena s.s.) driven by repeated elements and novel gene families across ecological guilds.</title>
        <authorList>
            <consortium name="Lawrence Berkeley National Laboratory"/>
            <person name="Harder C.B."/>
            <person name="Miyauchi S."/>
            <person name="Viragh M."/>
            <person name="Kuo A."/>
            <person name="Thoen E."/>
            <person name="Andreopoulos B."/>
            <person name="Lu D."/>
            <person name="Skrede I."/>
            <person name="Drula E."/>
            <person name="Henrissat B."/>
            <person name="Morin E."/>
            <person name="Kohler A."/>
            <person name="Barry K."/>
            <person name="LaButti K."/>
            <person name="Morin E."/>
            <person name="Salamov A."/>
            <person name="Lipzen A."/>
            <person name="Mereny Z."/>
            <person name="Hegedus B."/>
            <person name="Baldrian P."/>
            <person name="Stursova M."/>
            <person name="Weitz H."/>
            <person name="Taylor A."/>
            <person name="Grigoriev I.V."/>
            <person name="Nagy L.G."/>
            <person name="Martin F."/>
            <person name="Kauserud H."/>
        </authorList>
    </citation>
    <scope>NUCLEOTIDE SEQUENCE</scope>
    <source>
        <strain evidence="1">CBHHK067</strain>
    </source>
</reference>
<dbReference type="EMBL" id="JARKIE010000037">
    <property type="protein sequence ID" value="KAJ7695687.1"/>
    <property type="molecule type" value="Genomic_DNA"/>
</dbReference>
<name>A0AAD7DNV5_MYCRO</name>
<sequence length="202" mass="22587">MAARRFDVVAVWRDQSTLPIFIRVQRHPYTPHTISTVAWVKNVTLWALGGLVNVNEPYMHTVEAEAHVFVSASMLPDAAPLVSDIPPSMKIVYVHLPNTIKKPLRTPTEWNLNRGDKEVSVAIKTRVKARSGLCCVLSNERARGVLKTSDTHQVAHIIAKHCSPTAMCQFSQALQDLGLPFHEMEDLAHEANLSFIMKHLPV</sequence>
<organism evidence="1 2">
    <name type="scientific">Mycena rosella</name>
    <name type="common">Pink bonnet</name>
    <name type="synonym">Agaricus rosellus</name>
    <dbReference type="NCBI Taxonomy" id="1033263"/>
    <lineage>
        <taxon>Eukaryota</taxon>
        <taxon>Fungi</taxon>
        <taxon>Dikarya</taxon>
        <taxon>Basidiomycota</taxon>
        <taxon>Agaricomycotina</taxon>
        <taxon>Agaricomycetes</taxon>
        <taxon>Agaricomycetidae</taxon>
        <taxon>Agaricales</taxon>
        <taxon>Marasmiineae</taxon>
        <taxon>Mycenaceae</taxon>
        <taxon>Mycena</taxon>
    </lineage>
</organism>
<dbReference type="Proteomes" id="UP001221757">
    <property type="component" value="Unassembled WGS sequence"/>
</dbReference>
<gene>
    <name evidence="1" type="ORF">B0H17DRAFT_424250</name>
</gene>
<accession>A0AAD7DNV5</accession>
<comment type="caution">
    <text evidence="1">The sequence shown here is derived from an EMBL/GenBank/DDBJ whole genome shotgun (WGS) entry which is preliminary data.</text>
</comment>
<keyword evidence="2" id="KW-1185">Reference proteome</keyword>
<protein>
    <submittedName>
        <fullName evidence="1">Uncharacterized protein</fullName>
    </submittedName>
</protein>
<evidence type="ECO:0000313" key="2">
    <source>
        <dbReference type="Proteomes" id="UP001221757"/>
    </source>
</evidence>
<evidence type="ECO:0000313" key="1">
    <source>
        <dbReference type="EMBL" id="KAJ7695687.1"/>
    </source>
</evidence>